<comment type="caution">
    <text evidence="1">The sequence shown here is derived from an EMBL/GenBank/DDBJ whole genome shotgun (WGS) entry which is preliminary data.</text>
</comment>
<dbReference type="AlphaFoldDB" id="A0A520KY61"/>
<evidence type="ECO:0000313" key="2">
    <source>
        <dbReference type="Proteomes" id="UP000320766"/>
    </source>
</evidence>
<organism evidence="1 2">
    <name type="scientific">Candidatus Methanolliviera hydrocarbonicum</name>
    <dbReference type="NCBI Taxonomy" id="2491085"/>
    <lineage>
        <taxon>Archaea</taxon>
        <taxon>Methanobacteriati</taxon>
        <taxon>Methanobacteriota</taxon>
        <taxon>Candidatus Methanoliparia</taxon>
        <taxon>Candidatus Methanoliparales</taxon>
        <taxon>Candidatus Methanollivieraceae</taxon>
        <taxon>Candidatus Methanolliviera</taxon>
    </lineage>
</organism>
<dbReference type="Proteomes" id="UP000320766">
    <property type="component" value="Unassembled WGS sequence"/>
</dbReference>
<reference evidence="1 2" key="1">
    <citation type="journal article" date="2019" name="Nat. Microbiol.">
        <title>Wide diversity of methane and short-chain alkane metabolisms in uncultured archaea.</title>
        <authorList>
            <person name="Borrel G."/>
            <person name="Adam P.S."/>
            <person name="McKay L.J."/>
            <person name="Chen L.X."/>
            <person name="Sierra-Garcia I.N."/>
            <person name="Sieber C.M."/>
            <person name="Letourneur Q."/>
            <person name="Ghozlane A."/>
            <person name="Andersen G.L."/>
            <person name="Li W.J."/>
            <person name="Hallam S.J."/>
            <person name="Muyzer G."/>
            <person name="de Oliveira V.M."/>
            <person name="Inskeep W.P."/>
            <person name="Banfield J.F."/>
            <person name="Gribaldo S."/>
        </authorList>
    </citation>
    <scope>NUCLEOTIDE SEQUENCE [LARGE SCALE GENOMIC DNA]</scope>
    <source>
        <strain evidence="1">NM1b</strain>
    </source>
</reference>
<proteinExistence type="predicted"/>
<protein>
    <submittedName>
        <fullName evidence="1">Uncharacterized protein</fullName>
    </submittedName>
</protein>
<name>A0A520KY61_9EURY</name>
<accession>A0A520KY61</accession>
<evidence type="ECO:0000313" key="1">
    <source>
        <dbReference type="EMBL" id="RZN72002.1"/>
    </source>
</evidence>
<dbReference type="EMBL" id="RXIL01000032">
    <property type="protein sequence ID" value="RZN72002.1"/>
    <property type="molecule type" value="Genomic_DNA"/>
</dbReference>
<gene>
    <name evidence="1" type="ORF">EF807_01780</name>
</gene>
<sequence>MIKSKTFIKAFIVGAIEVNNRMGGEALYDWLWAIGERLGELEGGGIEGRRSDDLHYDPICPLNTQIETAHYFDIIPKEGDSYFMCPIESGADKPACGDIMCVMHYAYRRKRGELAGKKVFHLMARSHLTEDPIFNEDAIKAAGKTKKDIEELMQESACIFAYR</sequence>